<name>A0A1I2BW40_9FLAO</name>
<dbReference type="InterPro" id="IPR036477">
    <property type="entry name" value="Formyl_transf_N_sf"/>
</dbReference>
<feature type="binding site" evidence="6">
    <location>
        <position position="120"/>
    </location>
    <ligand>
        <name>(6R)-10-formyltetrahydrofolate</name>
        <dbReference type="ChEBI" id="CHEBI:195366"/>
    </ligand>
</feature>
<dbReference type="CDD" id="cd08645">
    <property type="entry name" value="FMT_core_GART"/>
    <property type="match status" value="1"/>
</dbReference>
<dbReference type="EMBL" id="FONQ01000002">
    <property type="protein sequence ID" value="SFE60349.1"/>
    <property type="molecule type" value="Genomic_DNA"/>
</dbReference>
<evidence type="ECO:0000256" key="1">
    <source>
        <dbReference type="ARBA" id="ARBA00005054"/>
    </source>
</evidence>
<dbReference type="Proteomes" id="UP000198596">
    <property type="component" value="Unassembled WGS sequence"/>
</dbReference>
<dbReference type="NCBIfam" id="TIGR00639">
    <property type="entry name" value="PurN"/>
    <property type="match status" value="1"/>
</dbReference>
<comment type="function">
    <text evidence="6">Catalyzes the transfer of a formyl group from 10-formyltetrahydrofolate to 5-phospho-ribosyl-glycinamide (GAR), producing 5-phospho-ribosyl-N-formylglycinamide (FGAR) and tetrahydrofolate.</text>
</comment>
<dbReference type="PROSITE" id="PS00373">
    <property type="entry name" value="GART"/>
    <property type="match status" value="1"/>
</dbReference>
<dbReference type="InterPro" id="IPR002376">
    <property type="entry name" value="Formyl_transf_N"/>
</dbReference>
<dbReference type="HAMAP" id="MF_01930">
    <property type="entry name" value="PurN"/>
    <property type="match status" value="1"/>
</dbReference>
<gene>
    <name evidence="6" type="primary">purN</name>
    <name evidence="8" type="ORF">SAMN04488131_102472</name>
</gene>
<dbReference type="AlphaFoldDB" id="A0A1I2BW40"/>
<feature type="binding site" evidence="6">
    <location>
        <position position="77"/>
    </location>
    <ligand>
        <name>(6R)-10-formyltetrahydrofolate</name>
        <dbReference type="ChEBI" id="CHEBI:195366"/>
    </ligand>
</feature>
<evidence type="ECO:0000313" key="9">
    <source>
        <dbReference type="Proteomes" id="UP000198596"/>
    </source>
</evidence>
<keyword evidence="3 6" id="KW-0658">Purine biosynthesis</keyword>
<dbReference type="UniPathway" id="UPA00074">
    <property type="reaction ID" value="UER00126"/>
</dbReference>
<protein>
    <recommendedName>
        <fullName evidence="6">Phosphoribosylglycinamide formyltransferase</fullName>
        <ecNumber evidence="6">2.1.2.2</ecNumber>
    </recommendedName>
    <alternativeName>
        <fullName evidence="6">5'-phosphoribosylglycinamide transformylase</fullName>
    </alternativeName>
    <alternativeName>
        <fullName evidence="6">GAR transformylase</fullName>
        <shortName evidence="6">GART</shortName>
    </alternativeName>
</protein>
<feature type="binding site" evidence="6">
    <location>
        <begin position="31"/>
        <end position="33"/>
    </location>
    <ligand>
        <name>N(1)-(5-phospho-beta-D-ribosyl)glycinamide</name>
        <dbReference type="ChEBI" id="CHEBI:143788"/>
    </ligand>
</feature>
<keyword evidence="2 6" id="KW-0808">Transferase</keyword>
<evidence type="ECO:0000313" key="8">
    <source>
        <dbReference type="EMBL" id="SFE60349.1"/>
    </source>
</evidence>
<dbReference type="GO" id="GO:0004644">
    <property type="term" value="F:phosphoribosylglycinamide formyltransferase activity"/>
    <property type="evidence" value="ECO:0007669"/>
    <property type="project" value="UniProtKB-UniRule"/>
</dbReference>
<reference evidence="9" key="1">
    <citation type="submission" date="2016-10" db="EMBL/GenBank/DDBJ databases">
        <authorList>
            <person name="Varghese N."/>
            <person name="Submissions S."/>
        </authorList>
    </citation>
    <scope>NUCLEOTIDE SEQUENCE [LARGE SCALE GENOMIC DNA]</scope>
    <source>
        <strain evidence="9">CGMCC 1.9227</strain>
    </source>
</reference>
<organism evidence="8 9">
    <name type="scientific">Flavobacterium xueshanense</name>
    <dbReference type="NCBI Taxonomy" id="935223"/>
    <lineage>
        <taxon>Bacteria</taxon>
        <taxon>Pseudomonadati</taxon>
        <taxon>Bacteroidota</taxon>
        <taxon>Flavobacteriia</taxon>
        <taxon>Flavobacteriales</taxon>
        <taxon>Flavobacteriaceae</taxon>
        <taxon>Flavobacterium</taxon>
    </lineage>
</organism>
<evidence type="ECO:0000259" key="7">
    <source>
        <dbReference type="Pfam" id="PF00551"/>
    </source>
</evidence>
<accession>A0A1I2BW40</accession>
<evidence type="ECO:0000256" key="6">
    <source>
        <dbReference type="HAMAP-Rule" id="MF_01930"/>
    </source>
</evidence>
<dbReference type="GO" id="GO:0005829">
    <property type="term" value="C:cytosol"/>
    <property type="evidence" value="ECO:0007669"/>
    <property type="project" value="TreeGrafter"/>
</dbReference>
<keyword evidence="9" id="KW-1185">Reference proteome</keyword>
<evidence type="ECO:0000256" key="2">
    <source>
        <dbReference type="ARBA" id="ARBA00022679"/>
    </source>
</evidence>
<dbReference type="EC" id="2.1.2.2" evidence="6"/>
<evidence type="ECO:0000256" key="4">
    <source>
        <dbReference type="ARBA" id="ARBA00038440"/>
    </source>
</evidence>
<feature type="site" description="Raises pKa of active site His" evidence="6">
    <location>
        <position position="163"/>
    </location>
</feature>
<comment type="catalytic activity">
    <reaction evidence="5 6">
        <text>N(1)-(5-phospho-beta-D-ribosyl)glycinamide + (6R)-10-formyltetrahydrofolate = N(2)-formyl-N(1)-(5-phospho-beta-D-ribosyl)glycinamide + (6S)-5,6,7,8-tetrahydrofolate + H(+)</text>
        <dbReference type="Rhea" id="RHEA:15053"/>
        <dbReference type="ChEBI" id="CHEBI:15378"/>
        <dbReference type="ChEBI" id="CHEBI:57453"/>
        <dbReference type="ChEBI" id="CHEBI:143788"/>
        <dbReference type="ChEBI" id="CHEBI:147286"/>
        <dbReference type="ChEBI" id="CHEBI:195366"/>
        <dbReference type="EC" id="2.1.2.2"/>
    </reaction>
</comment>
<feature type="domain" description="Formyl transferase N-terminal" evidence="7">
    <location>
        <begin position="21"/>
        <end position="200"/>
    </location>
</feature>
<dbReference type="SUPFAM" id="SSF53328">
    <property type="entry name" value="Formyltransferase"/>
    <property type="match status" value="1"/>
</dbReference>
<dbReference type="PANTHER" id="PTHR43369">
    <property type="entry name" value="PHOSPHORIBOSYLGLYCINAMIDE FORMYLTRANSFERASE"/>
    <property type="match status" value="1"/>
</dbReference>
<dbReference type="GO" id="GO:0006189">
    <property type="term" value="P:'de novo' IMP biosynthetic process"/>
    <property type="evidence" value="ECO:0007669"/>
    <property type="project" value="UniProtKB-UniRule"/>
</dbReference>
<sequence>MLFIFDFYTFFCAIKTSKVMKKIVVFASGSGTNAENIIKYFAKTKTGNVVAVFTNNRNAGVLERAKTYEIQTNVFSKEQLFEGEVLHKVNEIQPDLIVLAGFLLKLPANIISAYPDKIINIHPALLPKYGGTGMYGMHIHKAIVANKENETGITIHFVNENYDEGNIIFQQNVVLAGDETPEEVAHKIHDLEQKYFPTVIEEILNLKS</sequence>
<feature type="active site" description="Proton donor" evidence="6">
    <location>
        <position position="122"/>
    </location>
</feature>
<dbReference type="InterPro" id="IPR001555">
    <property type="entry name" value="GART_AS"/>
</dbReference>
<dbReference type="STRING" id="935223.SAMN04488131_102472"/>
<dbReference type="PANTHER" id="PTHR43369:SF2">
    <property type="entry name" value="PHOSPHORIBOSYLGLYCINAMIDE FORMYLTRANSFERASE"/>
    <property type="match status" value="1"/>
</dbReference>
<comment type="similarity">
    <text evidence="4 6">Belongs to the GART family.</text>
</comment>
<dbReference type="Gene3D" id="3.40.50.170">
    <property type="entry name" value="Formyl transferase, N-terminal domain"/>
    <property type="match status" value="1"/>
</dbReference>
<dbReference type="InterPro" id="IPR004607">
    <property type="entry name" value="GART"/>
</dbReference>
<dbReference type="Pfam" id="PF00551">
    <property type="entry name" value="Formyl_trans_N"/>
    <property type="match status" value="1"/>
</dbReference>
<evidence type="ECO:0000256" key="3">
    <source>
        <dbReference type="ARBA" id="ARBA00022755"/>
    </source>
</evidence>
<proteinExistence type="inferred from homology"/>
<comment type="caution">
    <text evidence="6">Lacks conserved residue(s) required for the propagation of feature annotation.</text>
</comment>
<evidence type="ECO:0000256" key="5">
    <source>
        <dbReference type="ARBA" id="ARBA00047664"/>
    </source>
</evidence>
<comment type="pathway">
    <text evidence="1 6">Purine metabolism; IMP biosynthesis via de novo pathway; N(2)-formyl-N(1)-(5-phospho-D-ribosyl)glycinamide from N(1)-(5-phospho-D-ribosyl)glycinamide (10-formyl THF route): step 1/1.</text>
</comment>